<gene>
    <name evidence="7" type="ORF">HGB44_04155</name>
</gene>
<dbReference type="InterPro" id="IPR003960">
    <property type="entry name" value="ATPase_AAA_CS"/>
</dbReference>
<comment type="caution">
    <text evidence="7">The sequence shown here is derived from an EMBL/GenBank/DDBJ whole genome shotgun (WGS) entry which is preliminary data.</text>
</comment>
<organism evidence="7 8">
    <name type="scientific">Nocardiopsis alborubida</name>
    <dbReference type="NCBI Taxonomy" id="146802"/>
    <lineage>
        <taxon>Bacteria</taxon>
        <taxon>Bacillati</taxon>
        <taxon>Actinomycetota</taxon>
        <taxon>Actinomycetes</taxon>
        <taxon>Streptosporangiales</taxon>
        <taxon>Nocardiopsidaceae</taxon>
        <taxon>Nocardiopsis</taxon>
    </lineage>
</organism>
<feature type="compositionally biased region" description="Basic and acidic residues" evidence="5">
    <location>
        <begin position="142"/>
        <end position="159"/>
    </location>
</feature>
<dbReference type="InterPro" id="IPR011990">
    <property type="entry name" value="TPR-like_helical_dom_sf"/>
</dbReference>
<dbReference type="GO" id="GO:0005524">
    <property type="term" value="F:ATP binding"/>
    <property type="evidence" value="ECO:0007669"/>
    <property type="project" value="UniProtKB-KW"/>
</dbReference>
<reference evidence="7 8" key="1">
    <citation type="submission" date="2020-04" db="EMBL/GenBank/DDBJ databases">
        <title>MicrobeNet Type strains.</title>
        <authorList>
            <person name="Nicholson A.C."/>
        </authorList>
    </citation>
    <scope>NUCLEOTIDE SEQUENCE [LARGE SCALE GENOMIC DNA]</scope>
    <source>
        <strain evidence="7 8">ATCC 23612</strain>
    </source>
</reference>
<feature type="compositionally biased region" description="Pro residues" evidence="5">
    <location>
        <begin position="65"/>
        <end position="84"/>
    </location>
</feature>
<dbReference type="Proteomes" id="UP000553209">
    <property type="component" value="Unassembled WGS sequence"/>
</dbReference>
<feature type="region of interest" description="Disordered" evidence="5">
    <location>
        <begin position="55"/>
        <end position="174"/>
    </location>
</feature>
<keyword evidence="8" id="KW-1185">Reference proteome</keyword>
<keyword evidence="1 4" id="KW-0547">Nucleotide-binding</keyword>
<evidence type="ECO:0000259" key="6">
    <source>
        <dbReference type="SMART" id="SM00382"/>
    </source>
</evidence>
<dbReference type="InterPro" id="IPR027417">
    <property type="entry name" value="P-loop_NTPase"/>
</dbReference>
<dbReference type="InterPro" id="IPR003593">
    <property type="entry name" value="AAA+_ATPase"/>
</dbReference>
<dbReference type="Pfam" id="PF17862">
    <property type="entry name" value="AAA_lid_3"/>
    <property type="match status" value="1"/>
</dbReference>
<evidence type="ECO:0000313" key="8">
    <source>
        <dbReference type="Proteomes" id="UP000553209"/>
    </source>
</evidence>
<keyword evidence="3" id="KW-0175">Coiled coil</keyword>
<dbReference type="SUPFAM" id="SSF52540">
    <property type="entry name" value="P-loop containing nucleoside triphosphate hydrolases"/>
    <property type="match status" value="1"/>
</dbReference>
<dbReference type="Gene3D" id="1.10.8.60">
    <property type="match status" value="1"/>
</dbReference>
<dbReference type="EMBL" id="JAAXPG010000003">
    <property type="protein sequence ID" value="NKY96873.1"/>
    <property type="molecule type" value="Genomic_DNA"/>
</dbReference>
<dbReference type="InterPro" id="IPR041569">
    <property type="entry name" value="AAA_lid_3"/>
</dbReference>
<dbReference type="Pfam" id="PF00004">
    <property type="entry name" value="AAA"/>
    <property type="match status" value="1"/>
</dbReference>
<sequence>MTSAVTAAPDDAVLRLHLGGLLLDAGDVQTAIPHLATALQQDPGSERARQLMARALNPGQQPAAAPAPPPPAPQASPASPPGTTPAPSAAPAAPAPPAPSSGTAAAAPTTPTAPSPPAPDSPAPPRVPDPAGSAPPPAPEEPSDRPAHPSADRREHPEPSYDDGSPLRPDDYEFTSSRTTLADVAGMRTVKDRLEAAFLAPMRNAELRRAFGKSLRGGLLLYGPPGCGKTFLARGVAGEMGADFLTVSLADVLDRYMGNSERNIKALFQRAREYSPCVVFLDELDAIGGRRNKVGPYLRNVVTQLLTELDSVSENNEGVFLLAATNHPWDIDPALRRPGRLDRMLFVPPPDEPARAAILTAGLTERPTEGLNVTTLARRTGGLSGADLSHLCDSAAERALLDSSRLGRIRPIGMADFEHALAEVRPSTGDWFEGARAAVAFANKDNSYQELAEYLRGHGGSRR</sequence>
<keyword evidence="2 4" id="KW-0067">ATP-binding</keyword>
<dbReference type="Pfam" id="PF14559">
    <property type="entry name" value="TPR_19"/>
    <property type="match status" value="1"/>
</dbReference>
<feature type="domain" description="AAA+ ATPase" evidence="6">
    <location>
        <begin position="215"/>
        <end position="351"/>
    </location>
</feature>
<dbReference type="PANTHER" id="PTHR23077">
    <property type="entry name" value="AAA-FAMILY ATPASE"/>
    <property type="match status" value="1"/>
</dbReference>
<feature type="compositionally biased region" description="Pro residues" evidence="5">
    <location>
        <begin position="111"/>
        <end position="140"/>
    </location>
</feature>
<evidence type="ECO:0000256" key="2">
    <source>
        <dbReference type="ARBA" id="ARBA00022840"/>
    </source>
</evidence>
<feature type="compositionally biased region" description="Low complexity" evidence="5">
    <location>
        <begin position="100"/>
        <end position="110"/>
    </location>
</feature>
<evidence type="ECO:0000256" key="5">
    <source>
        <dbReference type="SAM" id="MobiDB-lite"/>
    </source>
</evidence>
<evidence type="ECO:0000256" key="4">
    <source>
        <dbReference type="RuleBase" id="RU003651"/>
    </source>
</evidence>
<dbReference type="PROSITE" id="PS00674">
    <property type="entry name" value="AAA"/>
    <property type="match status" value="1"/>
</dbReference>
<accession>A0A7X6M8V8</accession>
<proteinExistence type="inferred from homology"/>
<dbReference type="InterPro" id="IPR050168">
    <property type="entry name" value="AAA_ATPase_domain"/>
</dbReference>
<evidence type="ECO:0000256" key="3">
    <source>
        <dbReference type="ARBA" id="ARBA00023054"/>
    </source>
</evidence>
<dbReference type="Gene3D" id="1.25.40.10">
    <property type="entry name" value="Tetratricopeptide repeat domain"/>
    <property type="match status" value="1"/>
</dbReference>
<protein>
    <submittedName>
        <fullName evidence="7">AAA family ATPase</fullName>
    </submittedName>
</protein>
<dbReference type="SMART" id="SM00382">
    <property type="entry name" value="AAA"/>
    <property type="match status" value="1"/>
</dbReference>
<evidence type="ECO:0000256" key="1">
    <source>
        <dbReference type="ARBA" id="ARBA00022741"/>
    </source>
</evidence>
<dbReference type="PANTHER" id="PTHR23077:SF171">
    <property type="entry name" value="NUCLEAR VALOSIN-CONTAINING PROTEIN-LIKE"/>
    <property type="match status" value="1"/>
</dbReference>
<dbReference type="InterPro" id="IPR003959">
    <property type="entry name" value="ATPase_AAA_core"/>
</dbReference>
<dbReference type="Gene3D" id="3.40.50.300">
    <property type="entry name" value="P-loop containing nucleotide triphosphate hydrolases"/>
    <property type="match status" value="1"/>
</dbReference>
<name>A0A7X6M8V8_9ACTN</name>
<dbReference type="GO" id="GO:0016887">
    <property type="term" value="F:ATP hydrolysis activity"/>
    <property type="evidence" value="ECO:0007669"/>
    <property type="project" value="InterPro"/>
</dbReference>
<dbReference type="FunFam" id="3.40.50.300:FF:001025">
    <property type="entry name" value="ATPase family, AAA domain-containing 2B"/>
    <property type="match status" value="1"/>
</dbReference>
<comment type="similarity">
    <text evidence="4">Belongs to the AAA ATPase family.</text>
</comment>
<evidence type="ECO:0000313" key="7">
    <source>
        <dbReference type="EMBL" id="NKY96873.1"/>
    </source>
</evidence>
<dbReference type="AlphaFoldDB" id="A0A7X6M8V8"/>
<dbReference type="SUPFAM" id="SSF48452">
    <property type="entry name" value="TPR-like"/>
    <property type="match status" value="1"/>
</dbReference>